<sequence>MAASPVSDSALPSGSSNGGGGDTVIAQYLATKVAWWASYPRLLVVTASTLSTYNPETFQCTNQWEVADLEAVELSPTKNQLVLRLEKSRFRSAKLKFVCAARGHLLSLLARLRRQAQGKALLYRLVKTRRLHFRCIEQYANASNKLLFLQVTVSSVVFLDECGRRVQILPFLYLRTAAFSTEHCEGMVLSTAFHDRVFLCAERHECLNEIVAAANDAGVELYKTSTHITALQLRLQNTQVLDRPSVIRFDVKKARNTEGNGDAAPGSDGSDGVKKVYKKIQLILQGDAVVEMHRSKRTVIARPYSALLAIVRPDWDPRTLVLEFKQEDTLVLDVDGRDQLVTLLLLVCREAGQHNVVLISSGLNYCRFYHPHAADTAARDESNIAGPSMETFLLRRITQTSVRLENNHGGRSRCSSVWSPRRRHGKSVSTPRASQGNNDTLRMSAGSESSGRGGWFQRRINKDKRSAEPLYETRNSIDSGLSMNEGVSIAIAMEEFNANLPLDELARRGPEQVEGVNKAMELVFEHLVMLVAALRRYGDTTSSELITSLQALVRLYHHPDACFTDDMIPRVLDAVHELILQQDVLTCYWCLRLLQCFLGVRTPNTAPDSNVAGDKRAKMIQHFVHHGTLQHAVIDLIPASFSTSNGSSSMASSSVIGTAFWTIDPEAARSPPSSLSSTQSSILCTKEARVQNEINVVFYETLLTLHHLLAYLRSAAKVQRAARDRQNYIAASNQPMHQKHDFGDVQAEKQTDALAGKLLEKYRFLMDSILDVRLVRMAETSVALMEFVLSHFATKTTASQLQLRPSDNQLSHSSGGDFYDTRKKRLGALGSFLDDYQAVTESRAETPSLLFGTERTIEMPVHALSYGTSEYTNAAMERLLNPGTTNRIGTVVSNGSMRLEYLDPSEPPSSIRDDDTFVNALGRETNEKLLGEDIYKKPSEKKDAWDVPSKQSSKYDSIAPDNNNQAYQPSPPASVKRLIGQTSPVSSTRTSVSANLLKSDDEDDTVGPLQHSDHVARSPRDIRKAFQASVGARRTANECDACIGCNDVCTNKRCFFCAEKEYQLQVAFAGSSVATGPTERQTAWQHRAPSSVESSFNVEREYSSCEMKRHQNQRSCWIRVDDSVLDVTDLLGVHPGGAQVLLEAAQHGGDCGPILKTHPPAAQELLTQYHLGRYYECSKC</sequence>
<keyword evidence="4" id="KW-1185">Reference proteome</keyword>
<feature type="domain" description="Cytochrome b5 heme-binding" evidence="2">
    <location>
        <begin position="1099"/>
        <end position="1175"/>
    </location>
</feature>
<gene>
    <name evidence="3" type="ORF">PHYPSEUDO_015030</name>
</gene>
<feature type="compositionally biased region" description="Polar residues" evidence="1">
    <location>
        <begin position="427"/>
        <end position="450"/>
    </location>
</feature>
<dbReference type="GO" id="GO:2000641">
    <property type="term" value="P:regulation of early endosome to late endosome transport"/>
    <property type="evidence" value="ECO:0007669"/>
    <property type="project" value="InterPro"/>
</dbReference>
<proteinExistence type="predicted"/>
<evidence type="ECO:0000313" key="4">
    <source>
        <dbReference type="Proteomes" id="UP000694044"/>
    </source>
</evidence>
<dbReference type="Pfam" id="PF19432">
    <property type="entry name" value="RME-8_N"/>
    <property type="match status" value="1"/>
</dbReference>
<evidence type="ECO:0000259" key="2">
    <source>
        <dbReference type="PROSITE" id="PS50255"/>
    </source>
</evidence>
<dbReference type="AlphaFoldDB" id="A0A8T1WEQ9"/>
<dbReference type="GO" id="GO:0010008">
    <property type="term" value="C:endosome membrane"/>
    <property type="evidence" value="ECO:0007669"/>
    <property type="project" value="TreeGrafter"/>
</dbReference>
<dbReference type="PANTHER" id="PTHR36983">
    <property type="entry name" value="DNAJ HOMOLOG SUBFAMILY C MEMBER 13"/>
    <property type="match status" value="1"/>
</dbReference>
<dbReference type="Proteomes" id="UP000694044">
    <property type="component" value="Unassembled WGS sequence"/>
</dbReference>
<dbReference type="GO" id="GO:0006898">
    <property type="term" value="P:receptor-mediated endocytosis"/>
    <property type="evidence" value="ECO:0007669"/>
    <property type="project" value="TreeGrafter"/>
</dbReference>
<dbReference type="InterPro" id="IPR044978">
    <property type="entry name" value="GRV2/DNAJC13"/>
</dbReference>
<dbReference type="OrthoDB" id="69656at2759"/>
<organism evidence="3 4">
    <name type="scientific">Phytophthora pseudosyringae</name>
    <dbReference type="NCBI Taxonomy" id="221518"/>
    <lineage>
        <taxon>Eukaryota</taxon>
        <taxon>Sar</taxon>
        <taxon>Stramenopiles</taxon>
        <taxon>Oomycota</taxon>
        <taxon>Peronosporomycetes</taxon>
        <taxon>Peronosporales</taxon>
        <taxon>Peronosporaceae</taxon>
        <taxon>Phytophthora</taxon>
    </lineage>
</organism>
<dbReference type="InterPro" id="IPR001199">
    <property type="entry name" value="Cyt_B5-like_heme/steroid-bd"/>
</dbReference>
<feature type="compositionally biased region" description="Low complexity" evidence="1">
    <location>
        <begin position="982"/>
        <end position="993"/>
    </location>
</feature>
<name>A0A8T1WEQ9_9STRA</name>
<accession>A0A8T1WEQ9</accession>
<dbReference type="Pfam" id="PF00173">
    <property type="entry name" value="Cyt-b5"/>
    <property type="match status" value="1"/>
</dbReference>
<dbReference type="InterPro" id="IPR045802">
    <property type="entry name" value="GRV2/DNAJC13_N"/>
</dbReference>
<evidence type="ECO:0000256" key="1">
    <source>
        <dbReference type="SAM" id="MobiDB-lite"/>
    </source>
</evidence>
<feature type="region of interest" description="Disordered" evidence="1">
    <location>
        <begin position="405"/>
        <end position="456"/>
    </location>
</feature>
<feature type="region of interest" description="Disordered" evidence="1">
    <location>
        <begin position="941"/>
        <end position="1017"/>
    </location>
</feature>
<dbReference type="EMBL" id="JAGDFM010000009">
    <property type="protein sequence ID" value="KAG7392642.1"/>
    <property type="molecule type" value="Genomic_DNA"/>
</dbReference>
<dbReference type="GO" id="GO:0007032">
    <property type="term" value="P:endosome organization"/>
    <property type="evidence" value="ECO:0007669"/>
    <property type="project" value="InterPro"/>
</dbReference>
<evidence type="ECO:0000313" key="3">
    <source>
        <dbReference type="EMBL" id="KAG7392642.1"/>
    </source>
</evidence>
<dbReference type="PANTHER" id="PTHR36983:SF2">
    <property type="entry name" value="DNAJ HOMOLOG SUBFAMILY C MEMBER 13"/>
    <property type="match status" value="1"/>
</dbReference>
<protein>
    <recommendedName>
        <fullName evidence="2">Cytochrome b5 heme-binding domain-containing protein</fullName>
    </recommendedName>
</protein>
<reference evidence="3" key="1">
    <citation type="submission" date="2021-02" db="EMBL/GenBank/DDBJ databases">
        <authorList>
            <person name="Palmer J.M."/>
        </authorList>
    </citation>
    <scope>NUCLEOTIDE SEQUENCE</scope>
    <source>
        <strain evidence="3">SCRP734</strain>
    </source>
</reference>
<comment type="caution">
    <text evidence="3">The sequence shown here is derived from an EMBL/GenBank/DDBJ whole genome shotgun (WGS) entry which is preliminary data.</text>
</comment>
<dbReference type="SMART" id="SM01117">
    <property type="entry name" value="Cyt-b5"/>
    <property type="match status" value="1"/>
</dbReference>
<feature type="compositionally biased region" description="Polar residues" evidence="1">
    <location>
        <begin position="949"/>
        <end position="968"/>
    </location>
</feature>
<dbReference type="PROSITE" id="PS50255">
    <property type="entry name" value="CYTOCHROME_B5_2"/>
    <property type="match status" value="1"/>
</dbReference>